<accession>A0ACC4E1R9</accession>
<evidence type="ECO:0000313" key="2">
    <source>
        <dbReference type="Proteomes" id="UP001638806"/>
    </source>
</evidence>
<proteinExistence type="predicted"/>
<protein>
    <submittedName>
        <fullName evidence="1">Uncharacterized protein</fullName>
    </submittedName>
</protein>
<gene>
    <name evidence="1" type="ORF">ACCO45_003602</name>
</gene>
<dbReference type="EMBL" id="JBGNUJ010000003">
    <property type="protein sequence ID" value="KAL3962079.1"/>
    <property type="molecule type" value="Genomic_DNA"/>
</dbReference>
<organism evidence="1 2">
    <name type="scientific">Purpureocillium lilacinum</name>
    <name type="common">Paecilomyces lilacinus</name>
    <dbReference type="NCBI Taxonomy" id="33203"/>
    <lineage>
        <taxon>Eukaryota</taxon>
        <taxon>Fungi</taxon>
        <taxon>Dikarya</taxon>
        <taxon>Ascomycota</taxon>
        <taxon>Pezizomycotina</taxon>
        <taxon>Sordariomycetes</taxon>
        <taxon>Hypocreomycetidae</taxon>
        <taxon>Hypocreales</taxon>
        <taxon>Ophiocordycipitaceae</taxon>
        <taxon>Purpureocillium</taxon>
    </lineage>
</organism>
<evidence type="ECO:0000313" key="1">
    <source>
        <dbReference type="EMBL" id="KAL3962079.1"/>
    </source>
</evidence>
<name>A0ACC4E1R9_PURLI</name>
<sequence length="178" mass="19603">MALTLRLTALRPLLLVLAVLLMSLTATTAAQDPSSQLTIYNDSKKYAYHGCYNETTEIPGSDHTRALGGGINEVKRGEMTVPMCLAFCSNGDTQYRYAGLRSGRGVLVRAEHRRHLGEARRQAVQLPLRGRQHHRLRRVSQAVRVPPVQLGGEAHHRLGSACLRWGRIGRGLMTIVAG</sequence>
<comment type="caution">
    <text evidence="1">The sequence shown here is derived from an EMBL/GenBank/DDBJ whole genome shotgun (WGS) entry which is preliminary data.</text>
</comment>
<keyword evidence="2" id="KW-1185">Reference proteome</keyword>
<dbReference type="Proteomes" id="UP001638806">
    <property type="component" value="Unassembled WGS sequence"/>
</dbReference>
<reference evidence="1" key="1">
    <citation type="submission" date="2024-12" db="EMBL/GenBank/DDBJ databases">
        <title>Comparative genomics and development of molecular markers within Purpureocillium lilacinum and among Purpureocillium species.</title>
        <authorList>
            <person name="Yeh Z.-Y."/>
            <person name="Ni N.-T."/>
            <person name="Lo P.-H."/>
            <person name="Mushyakhwo K."/>
            <person name="Lin C.-F."/>
            <person name="Nai Y.-S."/>
        </authorList>
    </citation>
    <scope>NUCLEOTIDE SEQUENCE</scope>
    <source>
        <strain evidence="1">NCHU-NPUST-175</strain>
    </source>
</reference>